<gene>
    <name evidence="3" type="ORF">DAPPUDRAFT_235531</name>
</gene>
<keyword evidence="4" id="KW-1185">Reference proteome</keyword>
<sequence length="147" mass="16501">MWMPALSNSLPTLAAVEAYLMVITLIQIVRYCPWSIMSWSLMMPPITVALVCLCFTVTTGCCVIYCNEASFNIDFVSGHIKSLIVACVWGYYWTYIETEDPFYDLPRFWNDVPRKEIIPGKGQLPTNNSLPSPHQPQVTSGTTAGLQ</sequence>
<dbReference type="InParanoid" id="E9G041"/>
<evidence type="ECO:0000256" key="2">
    <source>
        <dbReference type="SAM" id="Phobius"/>
    </source>
</evidence>
<accession>E9G041</accession>
<reference evidence="3 4" key="1">
    <citation type="journal article" date="2011" name="Science">
        <title>The ecoresponsive genome of Daphnia pulex.</title>
        <authorList>
            <person name="Colbourne J.K."/>
            <person name="Pfrender M.E."/>
            <person name="Gilbert D."/>
            <person name="Thomas W.K."/>
            <person name="Tucker A."/>
            <person name="Oakley T.H."/>
            <person name="Tokishita S."/>
            <person name="Aerts A."/>
            <person name="Arnold G.J."/>
            <person name="Basu M.K."/>
            <person name="Bauer D.J."/>
            <person name="Caceres C.E."/>
            <person name="Carmel L."/>
            <person name="Casola C."/>
            <person name="Choi J.H."/>
            <person name="Detter J.C."/>
            <person name="Dong Q."/>
            <person name="Dusheyko S."/>
            <person name="Eads B.D."/>
            <person name="Frohlich T."/>
            <person name="Geiler-Samerotte K.A."/>
            <person name="Gerlach D."/>
            <person name="Hatcher P."/>
            <person name="Jogdeo S."/>
            <person name="Krijgsveld J."/>
            <person name="Kriventseva E.V."/>
            <person name="Kultz D."/>
            <person name="Laforsch C."/>
            <person name="Lindquist E."/>
            <person name="Lopez J."/>
            <person name="Manak J.R."/>
            <person name="Muller J."/>
            <person name="Pangilinan J."/>
            <person name="Patwardhan R.P."/>
            <person name="Pitluck S."/>
            <person name="Pritham E.J."/>
            <person name="Rechtsteiner A."/>
            <person name="Rho M."/>
            <person name="Rogozin I.B."/>
            <person name="Sakarya O."/>
            <person name="Salamov A."/>
            <person name="Schaack S."/>
            <person name="Shapiro H."/>
            <person name="Shiga Y."/>
            <person name="Skalitzky C."/>
            <person name="Smith Z."/>
            <person name="Souvorov A."/>
            <person name="Sung W."/>
            <person name="Tang Z."/>
            <person name="Tsuchiya D."/>
            <person name="Tu H."/>
            <person name="Vos H."/>
            <person name="Wang M."/>
            <person name="Wolf Y.I."/>
            <person name="Yamagata H."/>
            <person name="Yamada T."/>
            <person name="Ye Y."/>
            <person name="Shaw J.R."/>
            <person name="Andrews J."/>
            <person name="Crease T.J."/>
            <person name="Tang H."/>
            <person name="Lucas S.M."/>
            <person name="Robertson H.M."/>
            <person name="Bork P."/>
            <person name="Koonin E.V."/>
            <person name="Zdobnov E.M."/>
            <person name="Grigoriev I.V."/>
            <person name="Lynch M."/>
            <person name="Boore J.L."/>
        </authorList>
    </citation>
    <scope>NUCLEOTIDE SEQUENCE [LARGE SCALE GENOMIC DNA]</scope>
</reference>
<dbReference type="KEGG" id="dpx:DAPPUDRAFT_235531"/>
<evidence type="ECO:0000256" key="1">
    <source>
        <dbReference type="SAM" id="MobiDB-lite"/>
    </source>
</evidence>
<feature type="transmembrane region" description="Helical" evidence="2">
    <location>
        <begin position="41"/>
        <end position="66"/>
    </location>
</feature>
<feature type="compositionally biased region" description="Polar residues" evidence="1">
    <location>
        <begin position="124"/>
        <end position="147"/>
    </location>
</feature>
<dbReference type="AlphaFoldDB" id="E9G041"/>
<organism evidence="3 4">
    <name type="scientific">Daphnia pulex</name>
    <name type="common">Water flea</name>
    <dbReference type="NCBI Taxonomy" id="6669"/>
    <lineage>
        <taxon>Eukaryota</taxon>
        <taxon>Metazoa</taxon>
        <taxon>Ecdysozoa</taxon>
        <taxon>Arthropoda</taxon>
        <taxon>Crustacea</taxon>
        <taxon>Branchiopoda</taxon>
        <taxon>Diplostraca</taxon>
        <taxon>Cladocera</taxon>
        <taxon>Anomopoda</taxon>
        <taxon>Daphniidae</taxon>
        <taxon>Daphnia</taxon>
    </lineage>
</organism>
<protein>
    <submittedName>
        <fullName evidence="3">Uncharacterized protein</fullName>
    </submittedName>
</protein>
<dbReference type="PhylomeDB" id="E9G041"/>
<keyword evidence="2" id="KW-1133">Transmembrane helix</keyword>
<proteinExistence type="predicted"/>
<feature type="transmembrane region" description="Helical" evidence="2">
    <location>
        <begin position="12"/>
        <end position="29"/>
    </location>
</feature>
<evidence type="ECO:0000313" key="4">
    <source>
        <dbReference type="Proteomes" id="UP000000305"/>
    </source>
</evidence>
<feature type="region of interest" description="Disordered" evidence="1">
    <location>
        <begin position="123"/>
        <end position="147"/>
    </location>
</feature>
<dbReference type="EMBL" id="GL732528">
    <property type="protein sequence ID" value="EFX86833.1"/>
    <property type="molecule type" value="Genomic_DNA"/>
</dbReference>
<dbReference type="Proteomes" id="UP000000305">
    <property type="component" value="Unassembled WGS sequence"/>
</dbReference>
<evidence type="ECO:0000313" key="3">
    <source>
        <dbReference type="EMBL" id="EFX86833.1"/>
    </source>
</evidence>
<dbReference type="HOGENOM" id="CLU_1769951_0_0_1"/>
<keyword evidence="2" id="KW-0472">Membrane</keyword>
<name>E9G041_DAPPU</name>
<keyword evidence="2" id="KW-0812">Transmembrane</keyword>